<keyword evidence="11" id="KW-0067">ATP-binding</keyword>
<feature type="region of interest" description="Disordered" evidence="18">
    <location>
        <begin position="1"/>
        <end position="40"/>
    </location>
</feature>
<dbReference type="PROSITE" id="PS00889">
    <property type="entry name" value="CNMP_BINDING_2"/>
    <property type="match status" value="1"/>
</dbReference>
<comment type="catalytic activity">
    <reaction evidence="17">
        <text>O-phospho-L-threonyl-[protein] + H2O = L-threonyl-[protein] + phosphate</text>
        <dbReference type="Rhea" id="RHEA:47004"/>
        <dbReference type="Rhea" id="RHEA-COMP:11060"/>
        <dbReference type="Rhea" id="RHEA-COMP:11605"/>
        <dbReference type="ChEBI" id="CHEBI:15377"/>
        <dbReference type="ChEBI" id="CHEBI:30013"/>
        <dbReference type="ChEBI" id="CHEBI:43474"/>
        <dbReference type="ChEBI" id="CHEBI:61977"/>
        <dbReference type="EC" id="3.1.3.16"/>
    </reaction>
</comment>
<protein>
    <recommendedName>
        <fullName evidence="15">cGMP-dependent protein kinase</fullName>
        <ecNumber evidence="3">3.1.3.16</ecNumber>
    </recommendedName>
</protein>
<dbReference type="InterPro" id="IPR036457">
    <property type="entry name" value="PPM-type-like_dom_sf"/>
</dbReference>
<evidence type="ECO:0000259" key="20">
    <source>
        <dbReference type="PROSITE" id="PS50042"/>
    </source>
</evidence>
<dbReference type="EMBL" id="CAIX01000027">
    <property type="protein sequence ID" value="CCI41942.1"/>
    <property type="molecule type" value="Genomic_DNA"/>
</dbReference>
<evidence type="ECO:0000256" key="4">
    <source>
        <dbReference type="ARBA" id="ARBA00022490"/>
    </source>
</evidence>
<dbReference type="PANTHER" id="PTHR24353:SF37">
    <property type="entry name" value="CAMP-DEPENDENT PROTEIN KINASE CATALYTIC SUBUNIT PRKX"/>
    <property type="match status" value="1"/>
</dbReference>
<evidence type="ECO:0000256" key="9">
    <source>
        <dbReference type="ARBA" id="ARBA00022777"/>
    </source>
</evidence>
<dbReference type="PROSITE" id="PS50011">
    <property type="entry name" value="PROTEIN_KINASE_DOM"/>
    <property type="match status" value="1"/>
</dbReference>
<dbReference type="CDD" id="cd00038">
    <property type="entry name" value="CAP_ED"/>
    <property type="match status" value="2"/>
</dbReference>
<dbReference type="InterPro" id="IPR001932">
    <property type="entry name" value="PPM-type_phosphatase-like_dom"/>
</dbReference>
<evidence type="ECO:0000256" key="3">
    <source>
        <dbReference type="ARBA" id="ARBA00013081"/>
    </source>
</evidence>
<dbReference type="GO" id="GO:0046872">
    <property type="term" value="F:metal ion binding"/>
    <property type="evidence" value="ECO:0007669"/>
    <property type="project" value="UniProtKB-KW"/>
</dbReference>
<evidence type="ECO:0000256" key="6">
    <source>
        <dbReference type="ARBA" id="ARBA00022679"/>
    </source>
</evidence>
<dbReference type="PROSITE" id="PS50042">
    <property type="entry name" value="CNMP_BINDING_3"/>
    <property type="match status" value="2"/>
</dbReference>
<dbReference type="Gene3D" id="3.30.200.20">
    <property type="entry name" value="Phosphorylase Kinase, domain 1"/>
    <property type="match status" value="1"/>
</dbReference>
<dbReference type="STRING" id="65357.A0A024G5M1"/>
<dbReference type="Gene3D" id="3.60.40.10">
    <property type="entry name" value="PPM-type phosphatase domain"/>
    <property type="match status" value="1"/>
</dbReference>
<dbReference type="Pfam" id="PF00069">
    <property type="entry name" value="Pkinase"/>
    <property type="match status" value="1"/>
</dbReference>
<dbReference type="Pfam" id="PF00481">
    <property type="entry name" value="PP2C"/>
    <property type="match status" value="1"/>
</dbReference>
<keyword evidence="14" id="KW-0464">Manganese</keyword>
<dbReference type="SMART" id="SM00100">
    <property type="entry name" value="cNMP"/>
    <property type="match status" value="2"/>
</dbReference>
<dbReference type="InterPro" id="IPR000719">
    <property type="entry name" value="Prot_kinase_dom"/>
</dbReference>
<dbReference type="Gene3D" id="2.60.120.10">
    <property type="entry name" value="Jelly Rolls"/>
    <property type="match status" value="2"/>
</dbReference>
<feature type="compositionally biased region" description="Polar residues" evidence="18">
    <location>
        <begin position="21"/>
        <end position="40"/>
    </location>
</feature>
<keyword evidence="6" id="KW-0808">Transferase</keyword>
<proteinExistence type="predicted"/>
<dbReference type="SMART" id="SM00220">
    <property type="entry name" value="S_TKc"/>
    <property type="match status" value="1"/>
</dbReference>
<keyword evidence="4" id="KW-0963">Cytoplasm</keyword>
<feature type="domain" description="Cyclic nucleotide-binding" evidence="20">
    <location>
        <begin position="429"/>
        <end position="540"/>
    </location>
</feature>
<evidence type="ECO:0000313" key="23">
    <source>
        <dbReference type="Proteomes" id="UP000053237"/>
    </source>
</evidence>
<dbReference type="GO" id="GO:0005524">
    <property type="term" value="F:ATP binding"/>
    <property type="evidence" value="ECO:0007669"/>
    <property type="project" value="UniProtKB-KW"/>
</dbReference>
<dbReference type="SUPFAM" id="SSF51206">
    <property type="entry name" value="cAMP-binding domain-like"/>
    <property type="match status" value="2"/>
</dbReference>
<dbReference type="GO" id="GO:0005952">
    <property type="term" value="C:cAMP-dependent protein kinase complex"/>
    <property type="evidence" value="ECO:0007669"/>
    <property type="project" value="TreeGrafter"/>
</dbReference>
<dbReference type="PRINTS" id="PR00103">
    <property type="entry name" value="CAMPKINASE"/>
</dbReference>
<dbReference type="InterPro" id="IPR014710">
    <property type="entry name" value="RmlC-like_jellyroll"/>
</dbReference>
<organism evidence="22 23">
    <name type="scientific">Albugo candida</name>
    <dbReference type="NCBI Taxonomy" id="65357"/>
    <lineage>
        <taxon>Eukaryota</taxon>
        <taxon>Sar</taxon>
        <taxon>Stramenopiles</taxon>
        <taxon>Oomycota</taxon>
        <taxon>Peronosporomycetes</taxon>
        <taxon>Albuginales</taxon>
        <taxon>Albuginaceae</taxon>
        <taxon>Albugo</taxon>
    </lineage>
</organism>
<dbReference type="Proteomes" id="UP000053237">
    <property type="component" value="Unassembled WGS sequence"/>
</dbReference>
<evidence type="ECO:0000256" key="10">
    <source>
        <dbReference type="ARBA" id="ARBA00022801"/>
    </source>
</evidence>
<dbReference type="FunFam" id="3.60.40.10:FF:000007">
    <property type="entry name" value="Phosphatase 2C and cyclic nucleotide-binding/kinase domain-containing protein"/>
    <property type="match status" value="1"/>
</dbReference>
<feature type="domain" description="Protein kinase" evidence="19">
    <location>
        <begin position="712"/>
        <end position="984"/>
    </location>
</feature>
<dbReference type="InterPro" id="IPR011009">
    <property type="entry name" value="Kinase-like_dom_sf"/>
</dbReference>
<gene>
    <name evidence="22" type="ORF">BN9_027260</name>
</gene>
<dbReference type="PANTHER" id="PTHR24353">
    <property type="entry name" value="CYCLIC NUCLEOTIDE-DEPENDENT PROTEIN KINASE"/>
    <property type="match status" value="1"/>
</dbReference>
<reference evidence="22 23" key="1">
    <citation type="submission" date="2012-05" db="EMBL/GenBank/DDBJ databases">
        <title>Recombination and specialization in a pathogen metapopulation.</title>
        <authorList>
            <person name="Gardiner A."/>
            <person name="Kemen E."/>
            <person name="Schultz-Larsen T."/>
            <person name="MacLean D."/>
            <person name="Van Oosterhout C."/>
            <person name="Jones J.D.G."/>
        </authorList>
    </citation>
    <scope>NUCLEOTIDE SEQUENCE [LARGE SCALE GENOMIC DNA]</scope>
    <source>
        <strain evidence="22 23">Ac Nc2</strain>
    </source>
</reference>
<keyword evidence="23" id="KW-1185">Reference proteome</keyword>
<evidence type="ECO:0000256" key="1">
    <source>
        <dbReference type="ARBA" id="ARBA00001936"/>
    </source>
</evidence>
<evidence type="ECO:0000256" key="8">
    <source>
        <dbReference type="ARBA" id="ARBA00022741"/>
    </source>
</evidence>
<comment type="caution">
    <text evidence="22">The sequence shown here is derived from an EMBL/GenBank/DDBJ whole genome shotgun (WGS) entry which is preliminary data.</text>
</comment>
<dbReference type="GO" id="GO:0004691">
    <property type="term" value="F:cAMP-dependent protein kinase activity"/>
    <property type="evidence" value="ECO:0007669"/>
    <property type="project" value="TreeGrafter"/>
</dbReference>
<keyword evidence="13" id="KW-0904">Protein phosphatase</keyword>
<evidence type="ECO:0000256" key="14">
    <source>
        <dbReference type="ARBA" id="ARBA00023211"/>
    </source>
</evidence>
<dbReference type="SUPFAM" id="SSF56112">
    <property type="entry name" value="Protein kinase-like (PK-like)"/>
    <property type="match status" value="1"/>
</dbReference>
<keyword evidence="12" id="KW-0460">Magnesium</keyword>
<evidence type="ECO:0000256" key="12">
    <source>
        <dbReference type="ARBA" id="ARBA00022842"/>
    </source>
</evidence>
<dbReference type="SUPFAM" id="SSF81606">
    <property type="entry name" value="PP2C-like"/>
    <property type="match status" value="1"/>
</dbReference>
<dbReference type="SMART" id="SM00332">
    <property type="entry name" value="PP2Cc"/>
    <property type="match status" value="1"/>
</dbReference>
<evidence type="ECO:0000256" key="13">
    <source>
        <dbReference type="ARBA" id="ARBA00022912"/>
    </source>
</evidence>
<dbReference type="GO" id="GO:0004722">
    <property type="term" value="F:protein serine/threonine phosphatase activity"/>
    <property type="evidence" value="ECO:0007669"/>
    <property type="project" value="UniProtKB-EC"/>
</dbReference>
<keyword evidence="9" id="KW-0418">Kinase</keyword>
<evidence type="ECO:0000259" key="19">
    <source>
        <dbReference type="PROSITE" id="PS50011"/>
    </source>
</evidence>
<evidence type="ECO:0000256" key="7">
    <source>
        <dbReference type="ARBA" id="ARBA00022723"/>
    </source>
</evidence>
<keyword evidence="8" id="KW-0547">Nucleotide-binding</keyword>
<accession>A0A024G5M1</accession>
<feature type="domain" description="PPM-type phosphatase" evidence="21">
    <location>
        <begin position="53"/>
        <end position="347"/>
    </location>
</feature>
<evidence type="ECO:0000256" key="15">
    <source>
        <dbReference type="ARBA" id="ARBA00024113"/>
    </source>
</evidence>
<keyword evidence="10" id="KW-0378">Hydrolase</keyword>
<comment type="cofactor">
    <cofactor evidence="2">
        <name>Mg(2+)</name>
        <dbReference type="ChEBI" id="CHEBI:18420"/>
    </cofactor>
</comment>
<keyword evidence="5" id="KW-0723">Serine/threonine-protein kinase</keyword>
<sequence>MGCGASLSDSDFPGAQKRISGFSNDTPELNSLSHASSASKATRTRVSDNLTLRYAVISQRGYYPDAPDKPNQDAFTVIPNFNDDKNQFYCGVFDGHGANGDACAIFARKECPECMRRFQKKRMLSLLEAYYKSFEDANTRLHASMIDDSASGTTAICMLLENETAHIANVGDSRAVLATLSDGKLVAQALSVDQTPYRTDERNRVVRAGARILTMDQLEGIAPLHENWSDKLNGEIDEEGDPPRVWSPYGSFPGTAFTRSIGDEVAEGLGVIAAPEVTSIHISRDDVFIVIASDGVFEFLTSQAVVDLVKSCEDPYVACEKVVAESYRLWLTYELRTDDITIICVYFEFDAISDSPHARARATSEALTSKQIRPVRKGMRTETRRAQMRKDMGELVKEEDIAYRVDDHAIPKSLTEMEVLEKITTGNWLFRHLTQRQKADIYAVMERIEVSKGQIVIQQGDAGDRFYIVESGQYQVSVQNDKIASVVHTYKESMEQEARHASFGELALMHDAPRTSSVTALSSGALWAIDCRAFRRVFMKAPTPVLIQTLQNVDILKTVSYARLECLANNLTEVIFQDGEYVIRQGDVGNTFYVIKEGTVSCTIVEEDAITKKKESRQVLRLKENQYFGERALLKEVPRAANVISVGRTKLLQIARREFEQILGSLQEMIDSDSRQREARDVFESAVKQLRQVHRQPHESSIASIDMQEFRFRYLLQNNGWNYLAVYQQQPQRRRYITVQVFALKLISIEKKAEFSNNMAMHRALRSRTPLITKIQKTWKDSCGFYVYFDAVVVGTLSTVIGENYLPEDIARAYAAQALLALEYMHNAGYVYRNLSVNNILVDTDGYLRFYDLHLMKKLSDDARTYTICGTAEYMAPEMVSACGHNTSVDIWALGVLTFEMLCGETPFAVTSHEMSDNDITMAVYSKISRHCKKDLGFPRDDLTPQAQDLIRILLDPIAQSRFGCQGQISVEKGGSVIRAHPWFNAIDWVQLAAETAEIPHSSLKYGEMLDQLPSSLEPHLEPCLDDIDWLEDF</sequence>
<dbReference type="Gene3D" id="1.10.510.10">
    <property type="entry name" value="Transferase(Phosphotransferase) domain 1"/>
    <property type="match status" value="1"/>
</dbReference>
<evidence type="ECO:0000256" key="16">
    <source>
        <dbReference type="ARBA" id="ARBA00047761"/>
    </source>
</evidence>
<dbReference type="PROSITE" id="PS00888">
    <property type="entry name" value="CNMP_BINDING_1"/>
    <property type="match status" value="2"/>
</dbReference>
<comment type="cofactor">
    <cofactor evidence="1">
        <name>Mn(2+)</name>
        <dbReference type="ChEBI" id="CHEBI:29035"/>
    </cofactor>
</comment>
<evidence type="ECO:0000256" key="11">
    <source>
        <dbReference type="ARBA" id="ARBA00022840"/>
    </source>
</evidence>
<evidence type="ECO:0000313" key="22">
    <source>
        <dbReference type="EMBL" id="CCI41942.1"/>
    </source>
</evidence>
<dbReference type="InterPro" id="IPR018488">
    <property type="entry name" value="cNMP-bd_CS"/>
</dbReference>
<evidence type="ECO:0000256" key="17">
    <source>
        <dbReference type="ARBA" id="ARBA00048336"/>
    </source>
</evidence>
<evidence type="ECO:0000256" key="5">
    <source>
        <dbReference type="ARBA" id="ARBA00022527"/>
    </source>
</evidence>
<dbReference type="Pfam" id="PF00027">
    <property type="entry name" value="cNMP_binding"/>
    <property type="match status" value="2"/>
</dbReference>
<dbReference type="AlphaFoldDB" id="A0A024G5M1"/>
<feature type="domain" description="Cyclic nucleotide-binding" evidence="20">
    <location>
        <begin position="555"/>
        <end position="680"/>
    </location>
</feature>
<evidence type="ECO:0000259" key="21">
    <source>
        <dbReference type="PROSITE" id="PS51746"/>
    </source>
</evidence>
<comment type="catalytic activity">
    <reaction evidence="16">
        <text>O-phospho-L-seryl-[protein] + H2O = L-seryl-[protein] + phosphate</text>
        <dbReference type="Rhea" id="RHEA:20629"/>
        <dbReference type="Rhea" id="RHEA-COMP:9863"/>
        <dbReference type="Rhea" id="RHEA-COMP:11604"/>
        <dbReference type="ChEBI" id="CHEBI:15377"/>
        <dbReference type="ChEBI" id="CHEBI:29999"/>
        <dbReference type="ChEBI" id="CHEBI:43474"/>
        <dbReference type="ChEBI" id="CHEBI:83421"/>
        <dbReference type="EC" id="3.1.3.16"/>
    </reaction>
</comment>
<dbReference type="InParanoid" id="A0A024G5M1"/>
<evidence type="ECO:0000256" key="18">
    <source>
        <dbReference type="SAM" id="MobiDB-lite"/>
    </source>
</evidence>
<dbReference type="CDD" id="cd00143">
    <property type="entry name" value="PP2Cc"/>
    <property type="match status" value="1"/>
</dbReference>
<keyword evidence="7" id="KW-0479">Metal-binding</keyword>
<name>A0A024G5M1_9STRA</name>
<evidence type="ECO:0000256" key="2">
    <source>
        <dbReference type="ARBA" id="ARBA00001946"/>
    </source>
</evidence>
<dbReference type="PROSITE" id="PS51746">
    <property type="entry name" value="PPM_2"/>
    <property type="match status" value="1"/>
</dbReference>
<dbReference type="InterPro" id="IPR000595">
    <property type="entry name" value="cNMP-bd_dom"/>
</dbReference>
<dbReference type="InterPro" id="IPR018490">
    <property type="entry name" value="cNMP-bd_dom_sf"/>
</dbReference>
<dbReference type="OrthoDB" id="10264738at2759"/>
<dbReference type="EC" id="3.1.3.16" evidence="3"/>